<feature type="modified residue" description="4-aspartylphosphate" evidence="8">
    <location>
        <position position="521"/>
    </location>
</feature>
<name>A0ABR2QMA7_9ROSI</name>
<feature type="compositionally biased region" description="Low complexity" evidence="9">
    <location>
        <begin position="195"/>
        <end position="229"/>
    </location>
</feature>
<evidence type="ECO:0008006" key="15">
    <source>
        <dbReference type="Google" id="ProtNLM"/>
    </source>
</evidence>
<dbReference type="Pfam" id="PF00072">
    <property type="entry name" value="Response_reg"/>
    <property type="match status" value="1"/>
</dbReference>
<feature type="region of interest" description="Disordered" evidence="9">
    <location>
        <begin position="263"/>
        <end position="296"/>
    </location>
</feature>
<dbReference type="InterPro" id="IPR006447">
    <property type="entry name" value="Myb_dom_plants"/>
</dbReference>
<evidence type="ECO:0000313" key="14">
    <source>
        <dbReference type="Proteomes" id="UP001396334"/>
    </source>
</evidence>
<reference evidence="13 14" key="1">
    <citation type="journal article" date="2024" name="G3 (Bethesda)">
        <title>Genome assembly of Hibiscus sabdariffa L. provides insights into metabolisms of medicinal natural products.</title>
        <authorList>
            <person name="Kim T."/>
        </authorList>
    </citation>
    <scope>NUCLEOTIDE SEQUENCE [LARGE SCALE GENOMIC DNA]</scope>
    <source>
        <strain evidence="13">TK-2024</strain>
        <tissue evidence="13">Old leaves</tissue>
    </source>
</reference>
<organism evidence="13 14">
    <name type="scientific">Hibiscus sabdariffa</name>
    <name type="common">roselle</name>
    <dbReference type="NCBI Taxonomy" id="183260"/>
    <lineage>
        <taxon>Eukaryota</taxon>
        <taxon>Viridiplantae</taxon>
        <taxon>Streptophyta</taxon>
        <taxon>Embryophyta</taxon>
        <taxon>Tracheophyta</taxon>
        <taxon>Spermatophyta</taxon>
        <taxon>Magnoliopsida</taxon>
        <taxon>eudicotyledons</taxon>
        <taxon>Gunneridae</taxon>
        <taxon>Pentapetalae</taxon>
        <taxon>rosids</taxon>
        <taxon>malvids</taxon>
        <taxon>Malvales</taxon>
        <taxon>Malvaceae</taxon>
        <taxon>Malvoideae</taxon>
        <taxon>Hibiscus</taxon>
    </lineage>
</organism>
<feature type="chain" id="PRO_5045871126" description="Two-component response regulator" evidence="10">
    <location>
        <begin position="17"/>
        <end position="843"/>
    </location>
</feature>
<dbReference type="InterPro" id="IPR009057">
    <property type="entry name" value="Homeodomain-like_sf"/>
</dbReference>
<gene>
    <name evidence="13" type="ORF">V6N11_024482</name>
</gene>
<feature type="domain" description="Response regulatory" evidence="11">
    <location>
        <begin position="470"/>
        <end position="585"/>
    </location>
</feature>
<dbReference type="PROSITE" id="PS50110">
    <property type="entry name" value="RESPONSE_REGULATORY"/>
    <property type="match status" value="1"/>
</dbReference>
<keyword evidence="4" id="KW-0805">Transcription regulation</keyword>
<proteinExistence type="predicted"/>
<keyword evidence="7" id="KW-0539">Nucleus</keyword>
<feature type="region of interest" description="Disordered" evidence="9">
    <location>
        <begin position="195"/>
        <end position="249"/>
    </location>
</feature>
<feature type="compositionally biased region" description="Polar residues" evidence="9">
    <location>
        <begin position="345"/>
        <end position="356"/>
    </location>
</feature>
<dbReference type="InterPro" id="IPR045279">
    <property type="entry name" value="ARR-like"/>
</dbReference>
<dbReference type="PROSITE" id="PS51294">
    <property type="entry name" value="HTH_MYB"/>
    <property type="match status" value="1"/>
</dbReference>
<dbReference type="Proteomes" id="UP001396334">
    <property type="component" value="Unassembled WGS sequence"/>
</dbReference>
<dbReference type="PANTHER" id="PTHR43874:SF63">
    <property type="entry name" value="RESPONSE REGULATORY DOMAIN-CONTAINING PROTEIN"/>
    <property type="match status" value="1"/>
</dbReference>
<keyword evidence="14" id="KW-1185">Reference proteome</keyword>
<feature type="compositionally biased region" description="Low complexity" evidence="9">
    <location>
        <begin position="323"/>
        <end position="335"/>
    </location>
</feature>
<dbReference type="InterPro" id="IPR001789">
    <property type="entry name" value="Sig_transdc_resp-reg_receiver"/>
</dbReference>
<dbReference type="SMART" id="SM00448">
    <property type="entry name" value="REC"/>
    <property type="match status" value="1"/>
</dbReference>
<evidence type="ECO:0000256" key="1">
    <source>
        <dbReference type="ARBA" id="ARBA00004123"/>
    </source>
</evidence>
<protein>
    <recommendedName>
        <fullName evidence="15">Two-component response regulator</fullName>
    </recommendedName>
</protein>
<feature type="region of interest" description="Disordered" evidence="9">
    <location>
        <begin position="323"/>
        <end position="356"/>
    </location>
</feature>
<comment type="subcellular location">
    <subcellularLocation>
        <location evidence="1">Nucleus</location>
    </subcellularLocation>
</comment>
<dbReference type="Gene3D" id="3.40.50.2300">
    <property type="match status" value="1"/>
</dbReference>
<dbReference type="SUPFAM" id="SSF46689">
    <property type="entry name" value="Homeodomain-like"/>
    <property type="match status" value="1"/>
</dbReference>
<dbReference type="InterPro" id="IPR017930">
    <property type="entry name" value="Myb_dom"/>
</dbReference>
<evidence type="ECO:0000256" key="10">
    <source>
        <dbReference type="SAM" id="SignalP"/>
    </source>
</evidence>
<keyword evidence="3" id="KW-0902">Two-component regulatory system</keyword>
<dbReference type="NCBIfam" id="TIGR01557">
    <property type="entry name" value="myb_SHAQKYF"/>
    <property type="match status" value="1"/>
</dbReference>
<evidence type="ECO:0000256" key="2">
    <source>
        <dbReference type="ARBA" id="ARBA00022553"/>
    </source>
</evidence>
<dbReference type="EMBL" id="JBBPBN010000035">
    <property type="protein sequence ID" value="KAK9001784.1"/>
    <property type="molecule type" value="Genomic_DNA"/>
</dbReference>
<dbReference type="Gene3D" id="1.10.10.60">
    <property type="entry name" value="Homeodomain-like"/>
    <property type="match status" value="1"/>
</dbReference>
<keyword evidence="10" id="KW-0732">Signal</keyword>
<evidence type="ECO:0000259" key="12">
    <source>
        <dbReference type="PROSITE" id="PS51294"/>
    </source>
</evidence>
<keyword evidence="6" id="KW-0804">Transcription</keyword>
<evidence type="ECO:0000313" key="13">
    <source>
        <dbReference type="EMBL" id="KAK9001784.1"/>
    </source>
</evidence>
<keyword evidence="5" id="KW-0010">Activator</keyword>
<dbReference type="CDD" id="cd17584">
    <property type="entry name" value="REC_typeB_ARR-like"/>
    <property type="match status" value="1"/>
</dbReference>
<evidence type="ECO:0000256" key="9">
    <source>
        <dbReference type="SAM" id="MobiDB-lite"/>
    </source>
</evidence>
<feature type="region of interest" description="Disordered" evidence="9">
    <location>
        <begin position="604"/>
        <end position="636"/>
    </location>
</feature>
<dbReference type="PANTHER" id="PTHR43874">
    <property type="entry name" value="TWO-COMPONENT RESPONSE REGULATOR"/>
    <property type="match status" value="1"/>
</dbReference>
<evidence type="ECO:0000256" key="7">
    <source>
        <dbReference type="ARBA" id="ARBA00023242"/>
    </source>
</evidence>
<feature type="domain" description="HTH myb-type" evidence="12">
    <location>
        <begin position="637"/>
        <end position="701"/>
    </location>
</feature>
<feature type="compositionally biased region" description="Polar residues" evidence="9">
    <location>
        <begin position="230"/>
        <end position="239"/>
    </location>
</feature>
<accession>A0ABR2QMA7</accession>
<sequence>MVSLLIFMIPNMVSVAIKDPSETQREGHYVQNGHSENVSLSQRIDNPAHAYTHTIGHVPGPTYNVQQGYGFSSPHGMMLCTSQGLSMASASPVTSSYTQAAGKQFSCLTGGGSSSNGPVELSSQSFQPLVSLPSAPMSFATSPVTSAMNGGAWCPDSGASHHVTYDQSNLQSGVPYAAAGTTLHQQSFPLLVSQSVPGSTSSVPPVNLQESTTSLTCESSSEGLPLSSPIVDSQQNVDNSGLERPLEPELVSCPGAEILSSARAEPCPASPGGLLESQPVESQAAEPCPASPGGLLESQPVESQVVSPCVVTTQHNVVESVLEGSLEPEPEPSLVDGVSNHEQSEASQQSARVQDDSFQLESVAEQSDSFRQTVVVPTVNNDLNVHSMVTRSKSAKSARLEKQGNVRVREERLQVCNLRKRCFLNRVKDGFGRQGCRENVISLEKVVVEYVVIHFSYPMENSGEFPAGLRILIVDDDITCLFILETMLRKLRYQVTKCQQARQALALLREDETRFDIVLCDLHMPGMDGLKLLEIIGLEMDLPVVMMSSDDEKGVVMKGIFHGACDYLLKPIQMESVRLIWQHIVRRRKNKLLDFQLPANNMPVKDEGISQSLKRSRENEEEDRDSNEGVSSNEVTTTKKRRVIWTQELHEIFVAALNQLDHETEKAYPKKILERMQAMNVTGLSRAHIASHLQKYRLHLQKGVQSSTHPSADHRGVNPLFEQVSSSRRFNRHFQSTAGSSPHQLPLQNLVISTQQPSIFDRANGIRYTGLSHDQLSNNIYDLVVPESTHCLPTELSLHDLSQANLLFQNNVAILNEEELYRNIGGNVAELAYPISDGGALIY</sequence>
<dbReference type="SUPFAM" id="SSF52172">
    <property type="entry name" value="CheY-like"/>
    <property type="match status" value="1"/>
</dbReference>
<evidence type="ECO:0000256" key="3">
    <source>
        <dbReference type="ARBA" id="ARBA00023012"/>
    </source>
</evidence>
<evidence type="ECO:0000259" key="11">
    <source>
        <dbReference type="PROSITE" id="PS50110"/>
    </source>
</evidence>
<evidence type="ECO:0000256" key="8">
    <source>
        <dbReference type="PROSITE-ProRule" id="PRU00169"/>
    </source>
</evidence>
<dbReference type="InterPro" id="IPR011006">
    <property type="entry name" value="CheY-like_superfamily"/>
</dbReference>
<evidence type="ECO:0000256" key="4">
    <source>
        <dbReference type="ARBA" id="ARBA00023015"/>
    </source>
</evidence>
<feature type="signal peptide" evidence="10">
    <location>
        <begin position="1"/>
        <end position="16"/>
    </location>
</feature>
<evidence type="ECO:0000256" key="5">
    <source>
        <dbReference type="ARBA" id="ARBA00023159"/>
    </source>
</evidence>
<comment type="caution">
    <text evidence="13">The sequence shown here is derived from an EMBL/GenBank/DDBJ whole genome shotgun (WGS) entry which is preliminary data.</text>
</comment>
<evidence type="ECO:0000256" key="6">
    <source>
        <dbReference type="ARBA" id="ARBA00023163"/>
    </source>
</evidence>
<keyword evidence="2 8" id="KW-0597">Phosphoprotein</keyword>